<dbReference type="InterPro" id="IPR008930">
    <property type="entry name" value="Terpenoid_cyclase/PrenylTrfase"/>
</dbReference>
<feature type="transmembrane region" description="Helical" evidence="17">
    <location>
        <begin position="1292"/>
        <end position="1309"/>
    </location>
</feature>
<name>A0A4T0HX71_WALIC</name>
<keyword evidence="4 13" id="KW-0853">WD repeat</keyword>
<dbReference type="NCBIfam" id="TIGR01787">
    <property type="entry name" value="squalene_cyclas"/>
    <property type="match status" value="1"/>
</dbReference>
<dbReference type="EMBL" id="SPOF01000072">
    <property type="protein sequence ID" value="TIB07891.1"/>
    <property type="molecule type" value="Genomic_DNA"/>
</dbReference>
<dbReference type="Pfam" id="PF13249">
    <property type="entry name" value="SQHop_cyclase_N"/>
    <property type="match status" value="1"/>
</dbReference>
<dbReference type="Gene3D" id="6.20.120.20">
    <property type="match status" value="1"/>
</dbReference>
<dbReference type="GO" id="GO:0000250">
    <property type="term" value="F:lanosterol synthase activity"/>
    <property type="evidence" value="ECO:0007669"/>
    <property type="project" value="UniProtKB-EC"/>
</dbReference>
<dbReference type="GO" id="GO:0006696">
    <property type="term" value="P:ergosterol biosynthetic process"/>
    <property type="evidence" value="ECO:0007669"/>
    <property type="project" value="TreeGrafter"/>
</dbReference>
<evidence type="ECO:0000313" key="21">
    <source>
        <dbReference type="Proteomes" id="UP000306954"/>
    </source>
</evidence>
<evidence type="ECO:0000313" key="20">
    <source>
        <dbReference type="EMBL" id="TIB07891.1"/>
    </source>
</evidence>
<dbReference type="SUPFAM" id="SSF50978">
    <property type="entry name" value="WD40 repeat-like"/>
    <property type="match status" value="1"/>
</dbReference>
<dbReference type="InterPro" id="IPR043129">
    <property type="entry name" value="ATPase_NBD"/>
</dbReference>
<dbReference type="FunFam" id="1.50.10.20:FF:000002">
    <property type="entry name" value="Terpene cyclase/mutase family member"/>
    <property type="match status" value="1"/>
</dbReference>
<evidence type="ECO:0000259" key="19">
    <source>
        <dbReference type="PROSITE" id="PS51503"/>
    </source>
</evidence>
<dbReference type="InterPro" id="IPR032696">
    <property type="entry name" value="SQ_cyclase_C"/>
</dbReference>
<evidence type="ECO:0000256" key="8">
    <source>
        <dbReference type="ARBA" id="ARBA00022989"/>
    </source>
</evidence>
<keyword evidence="7" id="KW-0752">Steroid biosynthesis</keyword>
<evidence type="ECO:0000256" key="3">
    <source>
        <dbReference type="ARBA" id="ARBA00022516"/>
    </source>
</evidence>
<dbReference type="Gene3D" id="3.90.640.10">
    <property type="entry name" value="Actin, Chain A, domain 4"/>
    <property type="match status" value="1"/>
</dbReference>
<comment type="subcellular location">
    <subcellularLocation>
        <location evidence="1">Mitochondrion</location>
    </subcellularLocation>
    <subcellularLocation>
        <location evidence="13">Nucleus</location>
    </subcellularLocation>
</comment>
<dbReference type="GO" id="GO:0005739">
    <property type="term" value="C:mitochondrion"/>
    <property type="evidence" value="ECO:0007669"/>
    <property type="project" value="UniProtKB-SubCell"/>
</dbReference>
<keyword evidence="18" id="KW-0732">Signal</keyword>
<dbReference type="SMART" id="SM00320">
    <property type="entry name" value="WD40"/>
    <property type="match status" value="3"/>
</dbReference>
<comment type="function">
    <text evidence="13">Required for the formation of N(7)-methylguanine at position 46 (m7G46) in tRNA. In the complex, it is required to stabilize and induce conformational changes of the catalytic subunit.</text>
</comment>
<feature type="chain" id="PRO_5030101502" description="lanosterol synthase" evidence="18">
    <location>
        <begin position="18"/>
        <end position="1882"/>
    </location>
</feature>
<feature type="compositionally biased region" description="Basic and acidic residues" evidence="16">
    <location>
        <begin position="1847"/>
        <end position="1867"/>
    </location>
</feature>
<evidence type="ECO:0000256" key="7">
    <source>
        <dbReference type="ARBA" id="ARBA00022955"/>
    </source>
</evidence>
<feature type="domain" description="HIG1" evidence="19">
    <location>
        <begin position="1267"/>
        <end position="1360"/>
    </location>
</feature>
<keyword evidence="11" id="KW-0413">Isomerase</keyword>
<evidence type="ECO:0000256" key="2">
    <source>
        <dbReference type="ARBA" id="ARBA00009755"/>
    </source>
</evidence>
<evidence type="ECO:0000256" key="15">
    <source>
        <dbReference type="RuleBase" id="RU000487"/>
    </source>
</evidence>
<keyword evidence="5 17" id="KW-0812">Transmembrane</keyword>
<dbReference type="SMART" id="SM00268">
    <property type="entry name" value="ACTIN"/>
    <property type="match status" value="1"/>
</dbReference>
<dbReference type="InterPro" id="IPR015943">
    <property type="entry name" value="WD40/YVTN_repeat-like_dom_sf"/>
</dbReference>
<dbReference type="Pfam" id="PF00022">
    <property type="entry name" value="Actin"/>
    <property type="match status" value="1"/>
</dbReference>
<dbReference type="PROSITE" id="PS01074">
    <property type="entry name" value="TERPENE_SYNTHASES"/>
    <property type="match status" value="1"/>
</dbReference>
<comment type="pathway">
    <text evidence="13">tRNA modification; N(7)-methylguanine-tRNA biosynthesis.</text>
</comment>
<dbReference type="PROSITE" id="PS51503">
    <property type="entry name" value="HIG1"/>
    <property type="match status" value="1"/>
</dbReference>
<dbReference type="InterPro" id="IPR019775">
    <property type="entry name" value="WD40_repeat_CS"/>
</dbReference>
<feature type="signal peptide" evidence="18">
    <location>
        <begin position="1"/>
        <end position="17"/>
    </location>
</feature>
<evidence type="ECO:0000256" key="12">
    <source>
        <dbReference type="ARBA" id="ARBA00029485"/>
    </source>
</evidence>
<dbReference type="InterPro" id="IPR001680">
    <property type="entry name" value="WD40_rpt"/>
</dbReference>
<dbReference type="InterPro" id="IPR018333">
    <property type="entry name" value="Squalene_cyclase"/>
</dbReference>
<evidence type="ECO:0000256" key="11">
    <source>
        <dbReference type="ARBA" id="ARBA00023235"/>
    </source>
</evidence>
<evidence type="ECO:0000256" key="17">
    <source>
        <dbReference type="SAM" id="Phobius"/>
    </source>
</evidence>
<dbReference type="UniPathway" id="UPA00989"/>
<dbReference type="PROSITE" id="PS50082">
    <property type="entry name" value="WD_REPEATS_2"/>
    <property type="match status" value="2"/>
</dbReference>
<reference evidence="20 21" key="1">
    <citation type="submission" date="2019-03" db="EMBL/GenBank/DDBJ databases">
        <title>Sequencing 23 genomes of Wallemia ichthyophaga.</title>
        <authorList>
            <person name="Gostincar C."/>
        </authorList>
    </citation>
    <scope>NUCLEOTIDE SEQUENCE [LARGE SCALE GENOMIC DNA]</scope>
    <source>
        <strain evidence="20 21">EXF-8621</strain>
    </source>
</reference>
<evidence type="ECO:0000256" key="9">
    <source>
        <dbReference type="ARBA" id="ARBA00023098"/>
    </source>
</evidence>
<dbReference type="Gene3D" id="2.130.10.10">
    <property type="entry name" value="YVTN repeat-like/Quinoprotein amine dehydrogenase"/>
    <property type="match status" value="2"/>
</dbReference>
<feature type="transmembrane region" description="Helical" evidence="17">
    <location>
        <begin position="1330"/>
        <end position="1350"/>
    </location>
</feature>
<dbReference type="Proteomes" id="UP000306954">
    <property type="component" value="Unassembled WGS sequence"/>
</dbReference>
<keyword evidence="6 13" id="KW-0677">Repeat</keyword>
<protein>
    <recommendedName>
        <fullName evidence="12">lanosterol synthase</fullName>
        <ecNumber evidence="12">5.4.99.7</ecNumber>
    </recommendedName>
</protein>
<dbReference type="GO" id="GO:0005811">
    <property type="term" value="C:lipid droplet"/>
    <property type="evidence" value="ECO:0007669"/>
    <property type="project" value="InterPro"/>
</dbReference>
<evidence type="ECO:0000256" key="4">
    <source>
        <dbReference type="ARBA" id="ARBA00022574"/>
    </source>
</evidence>
<dbReference type="HAMAP" id="MF_03056">
    <property type="entry name" value="TRM82"/>
    <property type="match status" value="1"/>
</dbReference>
<feature type="repeat" description="WD" evidence="14">
    <location>
        <begin position="1491"/>
        <end position="1532"/>
    </location>
</feature>
<proteinExistence type="inferred from homology"/>
<dbReference type="Pfam" id="PF00400">
    <property type="entry name" value="WD40"/>
    <property type="match status" value="1"/>
</dbReference>
<comment type="similarity">
    <text evidence="13">Belongs to the WD repeat TRM82 family.</text>
</comment>
<evidence type="ECO:0000256" key="6">
    <source>
        <dbReference type="ARBA" id="ARBA00022737"/>
    </source>
</evidence>
<keyword evidence="13" id="KW-0819">tRNA processing</keyword>
<evidence type="ECO:0000256" key="14">
    <source>
        <dbReference type="PROSITE-ProRule" id="PRU00221"/>
    </source>
</evidence>
<evidence type="ECO:0000256" key="18">
    <source>
        <dbReference type="SAM" id="SignalP"/>
    </source>
</evidence>
<evidence type="ECO:0000256" key="13">
    <source>
        <dbReference type="HAMAP-Rule" id="MF_03056"/>
    </source>
</evidence>
<organism evidence="20 21">
    <name type="scientific">Wallemia ichthyophaga</name>
    <dbReference type="NCBI Taxonomy" id="245174"/>
    <lineage>
        <taxon>Eukaryota</taxon>
        <taxon>Fungi</taxon>
        <taxon>Dikarya</taxon>
        <taxon>Basidiomycota</taxon>
        <taxon>Wallemiomycotina</taxon>
        <taxon>Wallemiomycetes</taxon>
        <taxon>Wallemiales</taxon>
        <taxon>Wallemiaceae</taxon>
        <taxon>Wallemia</taxon>
    </lineage>
</organism>
<evidence type="ECO:0000256" key="5">
    <source>
        <dbReference type="ARBA" id="ARBA00022692"/>
    </source>
</evidence>
<feature type="region of interest" description="Disordered" evidence="16">
    <location>
        <begin position="1837"/>
        <end position="1882"/>
    </location>
</feature>
<dbReference type="GO" id="GO:0106004">
    <property type="term" value="P:tRNA (guanine-N7)-methylation"/>
    <property type="evidence" value="ECO:0007669"/>
    <property type="project" value="UniProtKB-UniRule"/>
</dbReference>
<gene>
    <name evidence="20" type="ORF">E3P90_03875</name>
</gene>
<keyword evidence="8 17" id="KW-1133">Transmembrane helix</keyword>
<dbReference type="PANTHER" id="PTHR11764:SF20">
    <property type="entry name" value="LANOSTEROL SYNTHASE"/>
    <property type="match status" value="1"/>
</dbReference>
<dbReference type="InterPro" id="IPR028884">
    <property type="entry name" value="Trm82"/>
</dbReference>
<sequence>MFYKSIVVAAIASMVAAAPTQADAPAAKRSADSYGNKATWYNAETGNRGACGQYLSNDDRFVAVGFGSSIPCGQWMGFNVNGVTSYGYVADKCRTMLAGKPLGEIFHKPQLQFEAKVGVKKTTLDGIAKGDLDDSMDTDEKQPMRLRPSSYLVGQQLEDTLLAGEPIEISYPWRDGRIHDWIGAEALWKHALKQLLGNPRAATALVLVTVPHGLSKDESEKITQIFFERFNVPVFALLERPVLGLYASGSVNGLFIDIGYDSTDVVPVLETMPQYTAATHWRFGTRELSVYLASLLKSDSHLLAHEKLSALGEQEKFNALVEIAQELFNHPHSLSLLPEEDEKEKKKGEELDIAAALVSGQEQNLIDEKDAKENNPAASQGRFEVQWRGSTVSVGKIRQRFWEPLFNMNLLKGLKGVDEEQTRVSLPEAIVYTLDQCEIETRQQILNGLVLAGPLAGSKGFSQLLAPHIEPYLSKGDNNELQASASAIKVLKVPDYFADFKKRDDLNTFLGASIVAKITSADHSSFAITKADYNLRGPAVITVTPYLVTRRTVKKLNIENKSRTSRDRTNRSVPVSLCRRHQWKYLSPEQSAASPQSIEDKYWLGLDINLPQLPEPRNPLDAARNGFKFYKQIQSVDGHWAGEYGGPMFLLPGLVISNYISGVKLAEEQRVEIIRYLFNRAHEVDGGWGIHIESPSTVFGTALNYTALRLLGVEADHPVMTKARGTLHKLGGATGSPAWGKFWLACLGVYDWDGVNPVPPELWLLPDWLPIHPTKWWIHCRQIYLPMSYLYGKRFIGRSTELTEQLKQELYVDPYASIDWSAQRNNVNKIDLFQPHSAVMDALNAALYYGYEPCSIPPLRQAALRKAYTHIVHEDENTCYQGLAPINKAFNQLCRLDADGPDSNAVKKHLEKTNDFLWLGPDGLRETGTNGSQLWDAAFIAQALVETGLGEEEENKQATEKLLEWIDKCQIRQDPLYPAYRQPTKGAWPFSTAEQGYTVSDCTAEGIKSVIYLQEYLKHTKHHVSYERLHDSVDLLLGMQNADGGFASYELTRGSKHLELLNPAEVFGKIMVEYSYPECTTSVVTALSLFKKHQPDYRREDIERTTNAAIKYIHAAQREDGSWYGSWAICFTYAAMFALESLSSVGEHYENSEKVRKACEFLLSKQKEDGGWGESYLSCETEEYTQHQDSQVVQTSWVVVALLHARYPHKEPIKRAVRLIMSRQNKDGSWTQEAIEGIFNKNCAISYPNYKFSFTIWALGKAYREPRRRSLFLLKNRYGVTTTNSSASSQAVATWPLVPIGIGATIIALTRAAMEIRRGNSRAANKFFRYRVYAQGATVVAAVGGMWYYGTAQEQKGARIERDRLARTAEFEKRLDDLNQAGVGEQAMTSFRKHASEADKRKVSTIADLDLTGTSWDKLPAETAPASEKTPEKTQQVNTSNPPMPTSGRFSQKDPLASNRGALRCGRGGVLAVASNNQIAVIDGTKVLKSTEGHTMPIRVLLFSSDDKQLISTGDDKQLNVWNIEKDALVLKDTVLISKRANSLNLLNEDTVLVGDKFGDIFTYKLNRTDQDKENDAKTKNKDKEPLLGHVSMVNDVAVTPSHIISADRDAHIRISRNPLGYVIDMFCLGHEKFITAVGVLDENLLLSGGGDDYMILWNYKEGKEMRRFDVRDAVLAHASVRAIKIQDKMLKSDDIPADYGEHILCIDRILVSGIGKDAGGDAVDPLVLFTSCGATGVFYARKSAFVEANEFNIQAVDLQHPIIEMADMGGGKFVVTLDTSRGAPDAAAVLMLNSEGELQISEQNSLVSTLNGLTVQGAEKDVKHLDLYSQLALQPKVEGEDNLDEEKEHPEKSGRTGEKRRAREAAKMSNQAKKSKTDEST</sequence>
<feature type="region of interest" description="Disordered" evidence="16">
    <location>
        <begin position="1416"/>
        <end position="1456"/>
    </location>
</feature>
<dbReference type="SFLD" id="SFLDG01016">
    <property type="entry name" value="Prenyltransferase_Like_2"/>
    <property type="match status" value="1"/>
</dbReference>
<dbReference type="GO" id="GO:0016104">
    <property type="term" value="P:triterpenoid biosynthetic process"/>
    <property type="evidence" value="ECO:0007669"/>
    <property type="project" value="InterPro"/>
</dbReference>
<dbReference type="InterPro" id="IPR004000">
    <property type="entry name" value="Actin"/>
</dbReference>
<dbReference type="InterPro" id="IPR036322">
    <property type="entry name" value="WD40_repeat_dom_sf"/>
</dbReference>
<feature type="repeat" description="WD" evidence="14">
    <location>
        <begin position="1628"/>
        <end position="1668"/>
    </location>
</feature>
<dbReference type="PROSITE" id="PS00678">
    <property type="entry name" value="WD_REPEATS_1"/>
    <property type="match status" value="1"/>
</dbReference>
<dbReference type="InterPro" id="IPR032697">
    <property type="entry name" value="SQ_cyclase_N"/>
</dbReference>
<evidence type="ECO:0000256" key="16">
    <source>
        <dbReference type="SAM" id="MobiDB-lite"/>
    </source>
</evidence>
<comment type="similarity">
    <text evidence="2">Belongs to the terpene cyclase/mutase family.</text>
</comment>
<dbReference type="GO" id="GO:0005634">
    <property type="term" value="C:nucleus"/>
    <property type="evidence" value="ECO:0007669"/>
    <property type="project" value="UniProtKB-SubCell"/>
</dbReference>
<dbReference type="InterPro" id="IPR002365">
    <property type="entry name" value="Terpene_synthase_CS"/>
</dbReference>
<dbReference type="CDD" id="cd02892">
    <property type="entry name" value="SQCY_1"/>
    <property type="match status" value="1"/>
</dbReference>
<comment type="similarity">
    <text evidence="15">Belongs to the actin family.</text>
</comment>
<keyword evidence="9" id="KW-0443">Lipid metabolism</keyword>
<keyword evidence="3" id="KW-0444">Lipid biosynthesis</keyword>
<keyword evidence="13" id="KW-0539">Nucleus</keyword>
<dbReference type="Pfam" id="PF13243">
    <property type="entry name" value="SQHop_cyclase_C"/>
    <property type="match status" value="1"/>
</dbReference>
<dbReference type="CDD" id="cd22191">
    <property type="entry name" value="DPBB_RlpA_EXP_N-like"/>
    <property type="match status" value="1"/>
</dbReference>
<dbReference type="FunFam" id="1.50.10.20:FF:000003">
    <property type="entry name" value="Terpene cyclase/mutase family member"/>
    <property type="match status" value="1"/>
</dbReference>
<dbReference type="Pfam" id="PF04588">
    <property type="entry name" value="HIG_1_N"/>
    <property type="match status" value="1"/>
</dbReference>
<accession>A0A4T0HX71</accession>
<dbReference type="PROSITE" id="PS50294">
    <property type="entry name" value="WD_REPEATS_REGION"/>
    <property type="match status" value="1"/>
</dbReference>
<evidence type="ECO:0000256" key="1">
    <source>
        <dbReference type="ARBA" id="ARBA00004173"/>
    </source>
</evidence>
<dbReference type="EC" id="5.4.99.7" evidence="12"/>
<dbReference type="SUPFAM" id="SSF48239">
    <property type="entry name" value="Terpenoid cyclases/Protein prenyltransferases"/>
    <property type="match status" value="2"/>
</dbReference>
<comment type="caution">
    <text evidence="20">The sequence shown here is derived from an EMBL/GenBank/DDBJ whole genome shotgun (WGS) entry which is preliminary data.</text>
</comment>
<dbReference type="SUPFAM" id="SSF53067">
    <property type="entry name" value="Actin-like ATPase domain"/>
    <property type="match status" value="2"/>
</dbReference>
<dbReference type="Gene3D" id="1.50.10.20">
    <property type="match status" value="2"/>
</dbReference>
<dbReference type="InterPro" id="IPR007667">
    <property type="entry name" value="Hypoxia_induced_domain"/>
</dbReference>
<dbReference type="Gene3D" id="3.30.420.40">
    <property type="match status" value="3"/>
</dbReference>
<dbReference type="Gene3D" id="6.10.140.1320">
    <property type="match status" value="1"/>
</dbReference>
<keyword evidence="10 17" id="KW-0472">Membrane</keyword>
<dbReference type="PANTHER" id="PTHR11764">
    <property type="entry name" value="TERPENE CYCLASE/MUTASE FAMILY MEMBER"/>
    <property type="match status" value="1"/>
</dbReference>
<evidence type="ECO:0000256" key="10">
    <source>
        <dbReference type="ARBA" id="ARBA00023136"/>
    </source>
</evidence>